<comment type="caution">
    <text evidence="1">The sequence shown here is derived from an EMBL/GenBank/DDBJ whole genome shotgun (WGS) entry which is preliminary data.</text>
</comment>
<proteinExistence type="predicted"/>
<organism evidence="1 2">
    <name type="scientific">Cetraspora pellucida</name>
    <dbReference type="NCBI Taxonomy" id="1433469"/>
    <lineage>
        <taxon>Eukaryota</taxon>
        <taxon>Fungi</taxon>
        <taxon>Fungi incertae sedis</taxon>
        <taxon>Mucoromycota</taxon>
        <taxon>Glomeromycotina</taxon>
        <taxon>Glomeromycetes</taxon>
        <taxon>Diversisporales</taxon>
        <taxon>Gigasporaceae</taxon>
        <taxon>Cetraspora</taxon>
    </lineage>
</organism>
<evidence type="ECO:0000313" key="2">
    <source>
        <dbReference type="Proteomes" id="UP000789366"/>
    </source>
</evidence>
<reference evidence="1" key="1">
    <citation type="submission" date="2021-06" db="EMBL/GenBank/DDBJ databases">
        <authorList>
            <person name="Kallberg Y."/>
            <person name="Tangrot J."/>
            <person name="Rosling A."/>
        </authorList>
    </citation>
    <scope>NUCLEOTIDE SEQUENCE</scope>
    <source>
        <strain evidence="1">28 12/20/2015</strain>
    </source>
</reference>
<evidence type="ECO:0000313" key="1">
    <source>
        <dbReference type="EMBL" id="CAG8684457.1"/>
    </source>
</evidence>
<gene>
    <name evidence="1" type="ORF">SPELUC_LOCUS10338</name>
</gene>
<sequence length="58" mass="6573">EISSPLSRELTLGLRSVTVSDLEWSDSFANQIINHDSDLVNHLSRPMKKAILKLARRL</sequence>
<dbReference type="EMBL" id="CAJVPW010019001">
    <property type="protein sequence ID" value="CAG8684457.1"/>
    <property type="molecule type" value="Genomic_DNA"/>
</dbReference>
<dbReference type="Proteomes" id="UP000789366">
    <property type="component" value="Unassembled WGS sequence"/>
</dbReference>
<accession>A0ACA9NZR9</accession>
<name>A0ACA9NZR9_9GLOM</name>
<feature type="non-terminal residue" evidence="1">
    <location>
        <position position="58"/>
    </location>
</feature>
<feature type="non-terminal residue" evidence="1">
    <location>
        <position position="1"/>
    </location>
</feature>
<protein>
    <submittedName>
        <fullName evidence="1">10071_t:CDS:1</fullName>
    </submittedName>
</protein>
<keyword evidence="2" id="KW-1185">Reference proteome</keyword>